<dbReference type="EMBL" id="JBHSXI010000012">
    <property type="protein sequence ID" value="MFC6889720.1"/>
    <property type="molecule type" value="Genomic_DNA"/>
</dbReference>
<keyword evidence="1" id="KW-0472">Membrane</keyword>
<dbReference type="AlphaFoldDB" id="A0ABD5UK15"/>
<protein>
    <recommendedName>
        <fullName evidence="4">MFS transporter</fullName>
    </recommendedName>
</protein>
<keyword evidence="1" id="KW-0812">Transmembrane</keyword>
<name>A0ABD5UK15_9EURY</name>
<organism evidence="2 3">
    <name type="scientific">Halorubrum trueperi</name>
    <dbReference type="NCBI Taxonomy" id="2004704"/>
    <lineage>
        <taxon>Archaea</taxon>
        <taxon>Methanobacteriati</taxon>
        <taxon>Methanobacteriota</taxon>
        <taxon>Stenosarchaea group</taxon>
        <taxon>Halobacteria</taxon>
        <taxon>Halobacteriales</taxon>
        <taxon>Haloferacaceae</taxon>
        <taxon>Halorubrum</taxon>
    </lineage>
</organism>
<evidence type="ECO:0008006" key="4">
    <source>
        <dbReference type="Google" id="ProtNLM"/>
    </source>
</evidence>
<gene>
    <name evidence="2" type="ORF">ACFQEY_11930</name>
</gene>
<dbReference type="RefSeq" id="WP_379768784.1">
    <property type="nucleotide sequence ID" value="NZ_JBHSXI010000012.1"/>
</dbReference>
<keyword evidence="3" id="KW-1185">Reference proteome</keyword>
<dbReference type="Proteomes" id="UP001596333">
    <property type="component" value="Unassembled WGS sequence"/>
</dbReference>
<evidence type="ECO:0000256" key="1">
    <source>
        <dbReference type="SAM" id="Phobius"/>
    </source>
</evidence>
<keyword evidence="1" id="KW-1133">Transmembrane helix</keyword>
<evidence type="ECO:0000313" key="2">
    <source>
        <dbReference type="EMBL" id="MFC6889720.1"/>
    </source>
</evidence>
<feature type="transmembrane region" description="Helical" evidence="1">
    <location>
        <begin position="36"/>
        <end position="59"/>
    </location>
</feature>
<proteinExistence type="predicted"/>
<feature type="transmembrane region" description="Helical" evidence="1">
    <location>
        <begin position="12"/>
        <end position="30"/>
    </location>
</feature>
<evidence type="ECO:0000313" key="3">
    <source>
        <dbReference type="Proteomes" id="UP001596333"/>
    </source>
</evidence>
<sequence length="61" mass="6138">MTEAEPTFRTLRLLCANGAGMVGFLLAYALGRDFAIALVAGALVGAIGYAASSAVVAYAEA</sequence>
<accession>A0ABD5UK15</accession>
<comment type="caution">
    <text evidence="2">The sequence shown here is derived from an EMBL/GenBank/DDBJ whole genome shotgun (WGS) entry which is preliminary data.</text>
</comment>
<reference evidence="2 3" key="1">
    <citation type="journal article" date="2019" name="Int. J. Syst. Evol. Microbiol.">
        <title>The Global Catalogue of Microorganisms (GCM) 10K type strain sequencing project: providing services to taxonomists for standard genome sequencing and annotation.</title>
        <authorList>
            <consortium name="The Broad Institute Genomics Platform"/>
            <consortium name="The Broad Institute Genome Sequencing Center for Infectious Disease"/>
            <person name="Wu L."/>
            <person name="Ma J."/>
        </authorList>
    </citation>
    <scope>NUCLEOTIDE SEQUENCE [LARGE SCALE GENOMIC DNA]</scope>
    <source>
        <strain evidence="2 3">Y73</strain>
    </source>
</reference>